<name>X1UY20_9ZZZZ</name>
<evidence type="ECO:0008006" key="2">
    <source>
        <dbReference type="Google" id="ProtNLM"/>
    </source>
</evidence>
<sequence>KPFSHMVTGIVLRAFAVHSKYRNTKPVEKAGELLTSRFFKPDKYADRRSVEYWTKVSFPFWWTDIVSSLDSLSYLGFTTSHPQIKLALETLRDKQSESGMWDLKLLKGKDENLSLWINLAICRIFKRFCS</sequence>
<proteinExistence type="predicted"/>
<evidence type="ECO:0000313" key="1">
    <source>
        <dbReference type="EMBL" id="GAJ04796.1"/>
    </source>
</evidence>
<dbReference type="AlphaFoldDB" id="X1UY20"/>
<feature type="non-terminal residue" evidence="1">
    <location>
        <position position="1"/>
    </location>
</feature>
<organism evidence="1">
    <name type="scientific">marine sediment metagenome</name>
    <dbReference type="NCBI Taxonomy" id="412755"/>
    <lineage>
        <taxon>unclassified sequences</taxon>
        <taxon>metagenomes</taxon>
        <taxon>ecological metagenomes</taxon>
    </lineage>
</organism>
<comment type="caution">
    <text evidence="1">The sequence shown here is derived from an EMBL/GenBank/DDBJ whole genome shotgun (WGS) entry which is preliminary data.</text>
</comment>
<accession>X1UY20</accession>
<protein>
    <recommendedName>
        <fullName evidence="2">Squalene cyclase C-terminal domain-containing protein</fullName>
    </recommendedName>
</protein>
<dbReference type="Gene3D" id="1.50.10.20">
    <property type="match status" value="1"/>
</dbReference>
<dbReference type="EMBL" id="BARW01027693">
    <property type="protein sequence ID" value="GAJ04796.1"/>
    <property type="molecule type" value="Genomic_DNA"/>
</dbReference>
<gene>
    <name evidence="1" type="ORF">S12H4_44880</name>
</gene>
<reference evidence="1" key="1">
    <citation type="journal article" date="2014" name="Front. Microbiol.">
        <title>High frequency of phylogenetically diverse reductive dehalogenase-homologous genes in deep subseafloor sedimentary metagenomes.</title>
        <authorList>
            <person name="Kawai M."/>
            <person name="Futagami T."/>
            <person name="Toyoda A."/>
            <person name="Takaki Y."/>
            <person name="Nishi S."/>
            <person name="Hori S."/>
            <person name="Arai W."/>
            <person name="Tsubouchi T."/>
            <person name="Morono Y."/>
            <person name="Uchiyama I."/>
            <person name="Ito T."/>
            <person name="Fujiyama A."/>
            <person name="Inagaki F."/>
            <person name="Takami H."/>
        </authorList>
    </citation>
    <scope>NUCLEOTIDE SEQUENCE</scope>
    <source>
        <strain evidence="1">Expedition CK06-06</strain>
    </source>
</reference>